<gene>
    <name evidence="7" type="primary">ltaA</name>
    <name evidence="7" type="ORF">Pan189_37240</name>
</gene>
<dbReference type="EC" id="4.1.2.49" evidence="7"/>
<evidence type="ECO:0000256" key="3">
    <source>
        <dbReference type="ARBA" id="ARBA00022898"/>
    </source>
</evidence>
<evidence type="ECO:0000256" key="2">
    <source>
        <dbReference type="ARBA" id="ARBA00006966"/>
    </source>
</evidence>
<dbReference type="InterPro" id="IPR001597">
    <property type="entry name" value="ArAA_b-elim_lyase/Thr_aldolase"/>
</dbReference>
<dbReference type="KEGG" id="svp:Pan189_37240"/>
<dbReference type="EMBL" id="CP036268">
    <property type="protein sequence ID" value="QDT39318.1"/>
    <property type="molecule type" value="Genomic_DNA"/>
</dbReference>
<reference evidence="7 8" key="1">
    <citation type="submission" date="2019-02" db="EMBL/GenBank/DDBJ databases">
        <title>Deep-cultivation of Planctomycetes and their phenomic and genomic characterization uncovers novel biology.</title>
        <authorList>
            <person name="Wiegand S."/>
            <person name="Jogler M."/>
            <person name="Boedeker C."/>
            <person name="Pinto D."/>
            <person name="Vollmers J."/>
            <person name="Rivas-Marin E."/>
            <person name="Kohn T."/>
            <person name="Peeters S.H."/>
            <person name="Heuer A."/>
            <person name="Rast P."/>
            <person name="Oberbeckmann S."/>
            <person name="Bunk B."/>
            <person name="Jeske O."/>
            <person name="Meyerdierks A."/>
            <person name="Storesund J.E."/>
            <person name="Kallscheuer N."/>
            <person name="Luecker S."/>
            <person name="Lage O.M."/>
            <person name="Pohl T."/>
            <person name="Merkel B.J."/>
            <person name="Hornburger P."/>
            <person name="Mueller R.-W."/>
            <person name="Bruemmer F."/>
            <person name="Labrenz M."/>
            <person name="Spormann A.M."/>
            <person name="Op den Camp H."/>
            <person name="Overmann J."/>
            <person name="Amann R."/>
            <person name="Jetten M.S.M."/>
            <person name="Mascher T."/>
            <person name="Medema M.H."/>
            <person name="Devos D.P."/>
            <person name="Kaster A.-K."/>
            <person name="Ovreas L."/>
            <person name="Rohde M."/>
            <person name="Galperin M.Y."/>
            <person name="Jogler C."/>
        </authorList>
    </citation>
    <scope>NUCLEOTIDE SEQUENCE [LARGE SCALE GENOMIC DNA]</scope>
    <source>
        <strain evidence="7 8">Pan189</strain>
    </source>
</reference>
<dbReference type="Pfam" id="PF01212">
    <property type="entry name" value="Beta_elim_lyase"/>
    <property type="match status" value="1"/>
</dbReference>
<feature type="modified residue" description="N6-(pyridoxal phosphate)lysine" evidence="5">
    <location>
        <position position="201"/>
    </location>
</feature>
<dbReference type="SUPFAM" id="SSF53383">
    <property type="entry name" value="PLP-dependent transferases"/>
    <property type="match status" value="1"/>
</dbReference>
<dbReference type="FunFam" id="3.90.1150.10:FF:000041">
    <property type="entry name" value="Low-specificity L-threonine aldolase"/>
    <property type="match status" value="1"/>
</dbReference>
<evidence type="ECO:0000256" key="5">
    <source>
        <dbReference type="PIRSR" id="PIRSR017617-1"/>
    </source>
</evidence>
<accession>A0A517R604</accession>
<dbReference type="Gene3D" id="3.90.1150.10">
    <property type="entry name" value="Aspartate Aminotransferase, domain 1"/>
    <property type="match status" value="1"/>
</dbReference>
<organism evidence="7 8">
    <name type="scientific">Stratiformator vulcanicus</name>
    <dbReference type="NCBI Taxonomy" id="2527980"/>
    <lineage>
        <taxon>Bacteria</taxon>
        <taxon>Pseudomonadati</taxon>
        <taxon>Planctomycetota</taxon>
        <taxon>Planctomycetia</taxon>
        <taxon>Planctomycetales</taxon>
        <taxon>Planctomycetaceae</taxon>
        <taxon>Stratiformator</taxon>
    </lineage>
</organism>
<keyword evidence="4 7" id="KW-0456">Lyase</keyword>
<dbReference type="PANTHER" id="PTHR48097:SF9">
    <property type="entry name" value="L-THREONINE ALDOLASE"/>
    <property type="match status" value="1"/>
</dbReference>
<comment type="cofactor">
    <cofactor evidence="1">
        <name>pyridoxal 5'-phosphate</name>
        <dbReference type="ChEBI" id="CHEBI:597326"/>
    </cofactor>
</comment>
<evidence type="ECO:0000256" key="4">
    <source>
        <dbReference type="ARBA" id="ARBA00023239"/>
    </source>
</evidence>
<keyword evidence="8" id="KW-1185">Reference proteome</keyword>
<evidence type="ECO:0000259" key="6">
    <source>
        <dbReference type="Pfam" id="PF01212"/>
    </source>
</evidence>
<comment type="similarity">
    <text evidence="2">Belongs to the threonine aldolase family.</text>
</comment>
<evidence type="ECO:0000313" key="7">
    <source>
        <dbReference type="EMBL" id="QDT39318.1"/>
    </source>
</evidence>
<dbReference type="InterPro" id="IPR015421">
    <property type="entry name" value="PyrdxlP-dep_Trfase_major"/>
</dbReference>
<dbReference type="PANTHER" id="PTHR48097">
    <property type="entry name" value="L-THREONINE ALDOLASE-RELATED"/>
    <property type="match status" value="1"/>
</dbReference>
<dbReference type="GO" id="GO:0005829">
    <property type="term" value="C:cytosol"/>
    <property type="evidence" value="ECO:0007669"/>
    <property type="project" value="TreeGrafter"/>
</dbReference>
<dbReference type="InterPro" id="IPR023603">
    <property type="entry name" value="Low_specificity_L-TA-like"/>
</dbReference>
<dbReference type="NCBIfam" id="NF041359">
    <property type="entry name" value="GntG_guanitoxin"/>
    <property type="match status" value="1"/>
</dbReference>
<evidence type="ECO:0000256" key="1">
    <source>
        <dbReference type="ARBA" id="ARBA00001933"/>
    </source>
</evidence>
<keyword evidence="3" id="KW-0663">Pyridoxal phosphate</keyword>
<dbReference type="InterPro" id="IPR015424">
    <property type="entry name" value="PyrdxlP-dep_Trfase"/>
</dbReference>
<dbReference type="AlphaFoldDB" id="A0A517R604"/>
<dbReference type="PIRSF" id="PIRSF017617">
    <property type="entry name" value="Thr_aldolase"/>
    <property type="match status" value="1"/>
</dbReference>
<dbReference type="GO" id="GO:0006545">
    <property type="term" value="P:glycine biosynthetic process"/>
    <property type="evidence" value="ECO:0007669"/>
    <property type="project" value="TreeGrafter"/>
</dbReference>
<name>A0A517R604_9PLAN</name>
<proteinExistence type="inferred from homology"/>
<dbReference type="Gene3D" id="3.40.640.10">
    <property type="entry name" value="Type I PLP-dependent aspartate aminotransferase-like (Major domain)"/>
    <property type="match status" value="1"/>
</dbReference>
<protein>
    <submittedName>
        <fullName evidence="7">L-allo-threonine aldolase</fullName>
        <ecNumber evidence="7">4.1.2.49</ecNumber>
    </submittedName>
</protein>
<feature type="domain" description="Aromatic amino acid beta-eliminating lyase/threonine aldolase" evidence="6">
    <location>
        <begin position="5"/>
        <end position="287"/>
    </location>
</feature>
<dbReference type="FunFam" id="3.40.640.10:FF:000030">
    <property type="entry name" value="Low-specificity L-threonine aldolase"/>
    <property type="match status" value="1"/>
</dbReference>
<dbReference type="InterPro" id="IPR015422">
    <property type="entry name" value="PyrdxlP-dep_Trfase_small"/>
</dbReference>
<dbReference type="OrthoDB" id="9774495at2"/>
<dbReference type="GO" id="GO:0006567">
    <property type="term" value="P:L-threonine catabolic process"/>
    <property type="evidence" value="ECO:0007669"/>
    <property type="project" value="TreeGrafter"/>
</dbReference>
<sequence>MPVIDLRSDTKTRPTPEMYQAMVEAPVGDDMDGEDPTVNRLQERVAEMFGKEAALFGVSGTMTNQLGIRCHCGPGDELLIHRTGHIANYEGGAPAAMSGITCRLVGGERGMPTPEDFEAELHPEAQHYPRTRLVCLENSTNMGGGAAWPIDRFREAAGWARERGFRVHLDGARLFNACVARGYTPADLTAEVDTISICFSKGLGCPMGSMLIGSADDICKAFRARKLFGGALRQSGIIAGAALFALDHHIDRLSEDHANARLMADQIAAMPGLRCDPATVETNILFFELDSEIGTPQQLATAVRERGVVMMPAGPRTIRVCTHLDVTRDDIKQAAGVLGEELENLRQSAKPVSLVRQG</sequence>
<dbReference type="RefSeq" id="WP_145365465.1">
    <property type="nucleotide sequence ID" value="NZ_CP036268.1"/>
</dbReference>
<dbReference type="GO" id="GO:0008732">
    <property type="term" value="F:L-allo-threonine aldolase activity"/>
    <property type="evidence" value="ECO:0007669"/>
    <property type="project" value="UniProtKB-EC"/>
</dbReference>
<evidence type="ECO:0000313" key="8">
    <source>
        <dbReference type="Proteomes" id="UP000317318"/>
    </source>
</evidence>
<dbReference type="Proteomes" id="UP000317318">
    <property type="component" value="Chromosome"/>
</dbReference>